<accession>A0A0K2UX20</accession>
<reference evidence="1" key="1">
    <citation type="submission" date="2014-05" db="EMBL/GenBank/DDBJ databases">
        <authorList>
            <person name="Chronopoulou M."/>
        </authorList>
    </citation>
    <scope>NUCLEOTIDE SEQUENCE</scope>
    <source>
        <tissue evidence="1">Whole organism</tissue>
    </source>
</reference>
<sequence>MGEVNKYIHRYYFYTLRNTISNRPKITPYLSMIVNIIIGFRGICSQFQVMNISSSPVEVQMTFNFIESS</sequence>
<protein>
    <submittedName>
        <fullName evidence="1">Uncharacterized protein</fullName>
    </submittedName>
</protein>
<dbReference type="EMBL" id="HACA01025061">
    <property type="protein sequence ID" value="CDW42422.1"/>
    <property type="molecule type" value="Transcribed_RNA"/>
</dbReference>
<proteinExistence type="predicted"/>
<organism evidence="1">
    <name type="scientific">Lepeophtheirus salmonis</name>
    <name type="common">Salmon louse</name>
    <name type="synonym">Caligus salmonis</name>
    <dbReference type="NCBI Taxonomy" id="72036"/>
    <lineage>
        <taxon>Eukaryota</taxon>
        <taxon>Metazoa</taxon>
        <taxon>Ecdysozoa</taxon>
        <taxon>Arthropoda</taxon>
        <taxon>Crustacea</taxon>
        <taxon>Multicrustacea</taxon>
        <taxon>Hexanauplia</taxon>
        <taxon>Copepoda</taxon>
        <taxon>Siphonostomatoida</taxon>
        <taxon>Caligidae</taxon>
        <taxon>Lepeophtheirus</taxon>
    </lineage>
</organism>
<name>A0A0K2UX20_LEPSM</name>
<dbReference type="AlphaFoldDB" id="A0A0K2UX20"/>
<evidence type="ECO:0000313" key="1">
    <source>
        <dbReference type="EMBL" id="CDW42422.1"/>
    </source>
</evidence>